<feature type="region of interest" description="Disordered" evidence="1">
    <location>
        <begin position="313"/>
        <end position="341"/>
    </location>
</feature>
<feature type="compositionally biased region" description="Basic residues" evidence="1">
    <location>
        <begin position="166"/>
        <end position="184"/>
    </location>
</feature>
<proteinExistence type="predicted"/>
<feature type="compositionally biased region" description="Basic residues" evidence="1">
    <location>
        <begin position="139"/>
        <end position="155"/>
    </location>
</feature>
<feature type="compositionally biased region" description="Basic residues" evidence="1">
    <location>
        <begin position="192"/>
        <end position="201"/>
    </location>
</feature>
<protein>
    <submittedName>
        <fullName evidence="2">Uncharacterized protein</fullName>
    </submittedName>
</protein>
<gene>
    <name evidence="2" type="ORF">GCK32_003595</name>
</gene>
<evidence type="ECO:0000256" key="1">
    <source>
        <dbReference type="SAM" id="MobiDB-lite"/>
    </source>
</evidence>
<dbReference type="EMBL" id="WIXE01000533">
    <property type="protein sequence ID" value="KAK5986498.1"/>
    <property type="molecule type" value="Genomic_DNA"/>
</dbReference>
<evidence type="ECO:0000313" key="2">
    <source>
        <dbReference type="EMBL" id="KAK5986498.1"/>
    </source>
</evidence>
<organism evidence="2 3">
    <name type="scientific">Trichostrongylus colubriformis</name>
    <name type="common">Black scour worm</name>
    <dbReference type="NCBI Taxonomy" id="6319"/>
    <lineage>
        <taxon>Eukaryota</taxon>
        <taxon>Metazoa</taxon>
        <taxon>Ecdysozoa</taxon>
        <taxon>Nematoda</taxon>
        <taxon>Chromadorea</taxon>
        <taxon>Rhabditida</taxon>
        <taxon>Rhabditina</taxon>
        <taxon>Rhabditomorpha</taxon>
        <taxon>Strongyloidea</taxon>
        <taxon>Trichostrongylidae</taxon>
        <taxon>Trichostrongylus</taxon>
    </lineage>
</organism>
<evidence type="ECO:0000313" key="3">
    <source>
        <dbReference type="Proteomes" id="UP001331761"/>
    </source>
</evidence>
<feature type="compositionally biased region" description="Basic and acidic residues" evidence="1">
    <location>
        <begin position="51"/>
        <end position="66"/>
    </location>
</feature>
<dbReference type="Proteomes" id="UP001331761">
    <property type="component" value="Unassembled WGS sequence"/>
</dbReference>
<sequence>MVLESATKRSEEPPKKAKTPVPGKVEIRRSSGKKLRNEKEGVKTGIAKSRKGSEKGTDETGEKQSEGNEPTNAPTSAGTTARKTGKRKTTGRKMSAGRSAKGETLGETTGDATGPDTLAPESSGAVVASDVEKAGSSKRTGRRKWLPSCKLRRKSSPSSRPSLSNRSKRKSRKSKSPNKSRVKRSPTLFKRQACRRGKNKKSSSGSRSSKREKTKTLKAKKSDETEQQSTSASVKQKKPTEEAIMGSSDPSRPASIKISAATPPQPGEDAATATGQSTAYSTVQDRGGLLADHREAVALALDTTPERAFGAVSFSATGTHVPRSTSRSRRRSTSRSGSRVQIPGHKLSLVAPLFIRSFQTVHVEQETEELTVCSSVMLHSYGMTFEERKAELENLVHVPPPVTNVKTMDDDGFQDEKTTQNVYIGNKLIIIERRSTLLRGEQDCGLQTYDVRKYDNVAKARMGPSQDSPNTKSVDGVLNIIAQNGTCIDGDEFHKTERIMLNIGGMTFEDFDNKKHAVVSEQSISQKKNVTFKERIFVEDSSITIDRDTVVNAKDGAVWNRASPLYVEERRSYDYHRQFEDGSLVWTGVAPMREDVTQGSDNTERKGHEPSIEWFPSSRIDYSDLLEFKLEALCTLA</sequence>
<name>A0AAN8GF78_TRICO</name>
<reference evidence="2 3" key="1">
    <citation type="submission" date="2019-10" db="EMBL/GenBank/DDBJ databases">
        <title>Assembly and Annotation for the nematode Trichostrongylus colubriformis.</title>
        <authorList>
            <person name="Martin J."/>
        </authorList>
    </citation>
    <scope>NUCLEOTIDE SEQUENCE [LARGE SCALE GENOMIC DNA]</scope>
    <source>
        <strain evidence="2">G859</strain>
        <tissue evidence="2">Whole worm</tissue>
    </source>
</reference>
<feature type="compositionally biased region" description="Basic and acidic residues" evidence="1">
    <location>
        <begin position="1"/>
        <end position="15"/>
    </location>
</feature>
<accession>A0AAN8GF78</accession>
<dbReference type="AlphaFoldDB" id="A0AAN8GF78"/>
<feature type="region of interest" description="Disordered" evidence="1">
    <location>
        <begin position="1"/>
        <end position="280"/>
    </location>
</feature>
<feature type="compositionally biased region" description="Basic and acidic residues" evidence="1">
    <location>
        <begin position="209"/>
        <end position="224"/>
    </location>
</feature>
<feature type="compositionally biased region" description="Polar residues" evidence="1">
    <location>
        <begin position="67"/>
        <end position="76"/>
    </location>
</feature>
<keyword evidence="3" id="KW-1185">Reference proteome</keyword>
<feature type="compositionally biased region" description="Low complexity" evidence="1">
    <location>
        <begin position="156"/>
        <end position="165"/>
    </location>
</feature>
<comment type="caution">
    <text evidence="2">The sequence shown here is derived from an EMBL/GenBank/DDBJ whole genome shotgun (WGS) entry which is preliminary data.</text>
</comment>
<feature type="compositionally biased region" description="Basic and acidic residues" evidence="1">
    <location>
        <begin position="25"/>
        <end position="42"/>
    </location>
</feature>